<dbReference type="PROSITE" id="PS51186">
    <property type="entry name" value="GNAT"/>
    <property type="match status" value="1"/>
</dbReference>
<dbReference type="InterPro" id="IPR016181">
    <property type="entry name" value="Acyl_CoA_acyltransferase"/>
</dbReference>
<dbReference type="PANTHER" id="PTHR43441">
    <property type="entry name" value="RIBOSOMAL-PROTEIN-SERINE ACETYLTRANSFERASE"/>
    <property type="match status" value="1"/>
</dbReference>
<dbReference type="InterPro" id="IPR000182">
    <property type="entry name" value="GNAT_dom"/>
</dbReference>
<dbReference type="EMBL" id="DXEN01000052">
    <property type="protein sequence ID" value="HIX86259.1"/>
    <property type="molecule type" value="Genomic_DNA"/>
</dbReference>
<organism evidence="2 3">
    <name type="scientific">Candidatus Parabacteroides intestinigallinarum</name>
    <dbReference type="NCBI Taxonomy" id="2838722"/>
    <lineage>
        <taxon>Bacteria</taxon>
        <taxon>Pseudomonadati</taxon>
        <taxon>Bacteroidota</taxon>
        <taxon>Bacteroidia</taxon>
        <taxon>Bacteroidales</taxon>
        <taxon>Tannerellaceae</taxon>
        <taxon>Parabacteroides</taxon>
    </lineage>
</organism>
<gene>
    <name evidence="2" type="ORF">H9848_06595</name>
</gene>
<comment type="caution">
    <text evidence="2">The sequence shown here is derived from an EMBL/GenBank/DDBJ whole genome shotgun (WGS) entry which is preliminary data.</text>
</comment>
<dbReference type="Gene3D" id="3.40.630.30">
    <property type="match status" value="1"/>
</dbReference>
<reference evidence="2" key="2">
    <citation type="submission" date="2021-04" db="EMBL/GenBank/DDBJ databases">
        <authorList>
            <person name="Gilroy R."/>
        </authorList>
    </citation>
    <scope>NUCLEOTIDE SEQUENCE</scope>
    <source>
        <strain evidence="2">ChiHecec2B26-12326</strain>
    </source>
</reference>
<dbReference type="GO" id="GO:0005737">
    <property type="term" value="C:cytoplasm"/>
    <property type="evidence" value="ECO:0007669"/>
    <property type="project" value="TreeGrafter"/>
</dbReference>
<protein>
    <submittedName>
        <fullName evidence="2">GNAT family N-acetyltransferase</fullName>
    </submittedName>
</protein>
<accession>A0A9D2BPE5</accession>
<dbReference type="Pfam" id="PF13302">
    <property type="entry name" value="Acetyltransf_3"/>
    <property type="match status" value="1"/>
</dbReference>
<dbReference type="PANTHER" id="PTHR43441:SF11">
    <property type="entry name" value="RIBOSOMAL-PROTEIN-SERINE ACETYLTRANSFERASE"/>
    <property type="match status" value="1"/>
</dbReference>
<proteinExistence type="predicted"/>
<evidence type="ECO:0000259" key="1">
    <source>
        <dbReference type="PROSITE" id="PS51186"/>
    </source>
</evidence>
<feature type="domain" description="N-acetyltransferase" evidence="1">
    <location>
        <begin position="9"/>
        <end position="173"/>
    </location>
</feature>
<evidence type="ECO:0000313" key="2">
    <source>
        <dbReference type="EMBL" id="HIX86259.1"/>
    </source>
</evidence>
<name>A0A9D2BPE5_9BACT</name>
<dbReference type="AlphaFoldDB" id="A0A9D2BPE5"/>
<reference evidence="2" key="1">
    <citation type="journal article" date="2021" name="PeerJ">
        <title>Extensive microbial diversity within the chicken gut microbiome revealed by metagenomics and culture.</title>
        <authorList>
            <person name="Gilroy R."/>
            <person name="Ravi A."/>
            <person name="Getino M."/>
            <person name="Pursley I."/>
            <person name="Horton D.L."/>
            <person name="Alikhan N.F."/>
            <person name="Baker D."/>
            <person name="Gharbi K."/>
            <person name="Hall N."/>
            <person name="Watson M."/>
            <person name="Adriaenssens E.M."/>
            <person name="Foster-Nyarko E."/>
            <person name="Jarju S."/>
            <person name="Secka A."/>
            <person name="Antonio M."/>
            <person name="Oren A."/>
            <person name="Chaudhuri R.R."/>
            <person name="La Ragione R."/>
            <person name="Hildebrand F."/>
            <person name="Pallen M.J."/>
        </authorList>
    </citation>
    <scope>NUCLEOTIDE SEQUENCE</scope>
    <source>
        <strain evidence="2">ChiHecec2B26-12326</strain>
    </source>
</reference>
<evidence type="ECO:0000313" key="3">
    <source>
        <dbReference type="Proteomes" id="UP000823847"/>
    </source>
</evidence>
<dbReference type="SUPFAM" id="SSF55729">
    <property type="entry name" value="Acyl-CoA N-acyltransferases (Nat)"/>
    <property type="match status" value="1"/>
</dbReference>
<sequence length="177" mass="20604">MALLENERVCLRALEPEDLELLYRWENDSELWEVGNTLAPYSRYILREYIAGSDRSIYETRQLRLMVVERATGASAGLVDLFDFEPRPNRAACGILLDSCCQGRGLATEALRVLMDYAYTFLRLRQLYAHIPVANEPSKRLFMRCGFVESGVLRDWIRTRRGYSDVWVFQSFNDNMD</sequence>
<dbReference type="InterPro" id="IPR051908">
    <property type="entry name" value="Ribosomal_N-acetyltransferase"/>
</dbReference>
<dbReference type="GO" id="GO:0008999">
    <property type="term" value="F:protein-N-terminal-alanine acetyltransferase activity"/>
    <property type="evidence" value="ECO:0007669"/>
    <property type="project" value="TreeGrafter"/>
</dbReference>
<dbReference type="GO" id="GO:1990189">
    <property type="term" value="F:protein N-terminal-serine acetyltransferase activity"/>
    <property type="evidence" value="ECO:0007669"/>
    <property type="project" value="TreeGrafter"/>
</dbReference>
<dbReference type="Proteomes" id="UP000823847">
    <property type="component" value="Unassembled WGS sequence"/>
</dbReference>